<accession>A0A4R6Y991</accession>
<comment type="caution">
    <text evidence="9">Lacks conserved residue(s) required for the propagation of feature annotation.</text>
</comment>
<feature type="binding site" evidence="9">
    <location>
        <begin position="101"/>
        <end position="104"/>
    </location>
    <ligand>
        <name>ATP</name>
        <dbReference type="ChEBI" id="CHEBI:30616"/>
    </ligand>
</feature>
<feature type="binding site" evidence="9">
    <location>
        <begin position="15"/>
        <end position="20"/>
    </location>
    <ligand>
        <name>ATP</name>
        <dbReference type="ChEBI" id="CHEBI:30616"/>
    </ligand>
</feature>
<feature type="binding site" evidence="9">
    <location>
        <position position="46"/>
    </location>
    <ligand>
        <name>Mg(2+)</name>
        <dbReference type="ChEBI" id="CHEBI:18420"/>
    </ligand>
</feature>
<evidence type="ECO:0000256" key="3">
    <source>
        <dbReference type="ARBA" id="ARBA00022723"/>
    </source>
</evidence>
<proteinExistence type="inferred from homology"/>
<keyword evidence="6 9" id="KW-0067">ATP-binding</keyword>
<feature type="binding site" evidence="9">
    <location>
        <position position="46"/>
    </location>
    <ligand>
        <name>ATP</name>
        <dbReference type="ChEBI" id="CHEBI:30616"/>
    </ligand>
</feature>
<comment type="cofactor">
    <cofactor evidence="9">
        <name>Mg(2+)</name>
        <dbReference type="ChEBI" id="CHEBI:18420"/>
    </cofactor>
</comment>
<comment type="function">
    <text evidence="9">Catalyzes a mechanistically unusual reaction, the ATP-dependent insertion of CO2 between the N7 and N8 nitrogen atoms of 7,8-diaminopelargonic acid (DAPA, also called 7,8-diammoniononanoate) to form a ureido ring.</text>
</comment>
<dbReference type="NCBIfam" id="TIGR00347">
    <property type="entry name" value="bioD"/>
    <property type="match status" value="1"/>
</dbReference>
<comment type="catalytic activity">
    <reaction evidence="9">
        <text>(7R,8S)-7,8-diammoniononanoate + CO2 + ATP = (4R,5S)-dethiobiotin + ADP + phosphate + 3 H(+)</text>
        <dbReference type="Rhea" id="RHEA:15805"/>
        <dbReference type="ChEBI" id="CHEBI:15378"/>
        <dbReference type="ChEBI" id="CHEBI:16526"/>
        <dbReference type="ChEBI" id="CHEBI:30616"/>
        <dbReference type="ChEBI" id="CHEBI:43474"/>
        <dbReference type="ChEBI" id="CHEBI:149469"/>
        <dbReference type="ChEBI" id="CHEBI:149473"/>
        <dbReference type="ChEBI" id="CHEBI:456216"/>
        <dbReference type="EC" id="6.3.3.3"/>
    </reaction>
</comment>
<evidence type="ECO:0000256" key="1">
    <source>
        <dbReference type="ARBA" id="ARBA00022490"/>
    </source>
</evidence>
<feature type="active site" evidence="9">
    <location>
        <position position="35"/>
    </location>
</feature>
<dbReference type="GO" id="GO:0005524">
    <property type="term" value="F:ATP binding"/>
    <property type="evidence" value="ECO:0007669"/>
    <property type="project" value="UniProtKB-UniRule"/>
</dbReference>
<comment type="pathway">
    <text evidence="9">Cofactor biosynthesis; biotin biosynthesis; biotin from 7,8-diaminononanoate: step 1/2.</text>
</comment>
<dbReference type="GO" id="GO:0005829">
    <property type="term" value="C:cytosol"/>
    <property type="evidence" value="ECO:0007669"/>
    <property type="project" value="TreeGrafter"/>
</dbReference>
<dbReference type="EMBL" id="SNZE01000006">
    <property type="protein sequence ID" value="TDR32010.1"/>
    <property type="molecule type" value="Genomic_DNA"/>
</dbReference>
<comment type="catalytic activity">
    <reaction evidence="8">
        <text>(7R,8S)-8-amino-7-(carboxyamino)nonanoate + ATP = (4R,5S)-dethiobiotin + ADP + phosphate + H(+)</text>
        <dbReference type="Rhea" id="RHEA:63684"/>
        <dbReference type="ChEBI" id="CHEBI:15378"/>
        <dbReference type="ChEBI" id="CHEBI:30616"/>
        <dbReference type="ChEBI" id="CHEBI:43474"/>
        <dbReference type="ChEBI" id="CHEBI:149470"/>
        <dbReference type="ChEBI" id="CHEBI:149473"/>
        <dbReference type="ChEBI" id="CHEBI:456216"/>
    </reaction>
</comment>
<keyword evidence="3 9" id="KW-0479">Metal-binding</keyword>
<dbReference type="EC" id="6.3.3.3" evidence="9"/>
<dbReference type="SUPFAM" id="SSF52540">
    <property type="entry name" value="P-loop containing nucleoside triphosphate hydrolases"/>
    <property type="match status" value="1"/>
</dbReference>
<dbReference type="InterPro" id="IPR027417">
    <property type="entry name" value="P-loop_NTPase"/>
</dbReference>
<evidence type="ECO:0000256" key="4">
    <source>
        <dbReference type="ARBA" id="ARBA00022741"/>
    </source>
</evidence>
<evidence type="ECO:0000256" key="9">
    <source>
        <dbReference type="HAMAP-Rule" id="MF_00336"/>
    </source>
</evidence>
<evidence type="ECO:0000313" key="11">
    <source>
        <dbReference type="Proteomes" id="UP000294480"/>
    </source>
</evidence>
<comment type="similarity">
    <text evidence="9">Belongs to the dethiobiotin synthetase family.</text>
</comment>
<comment type="subcellular location">
    <subcellularLocation>
        <location evidence="9">Cytoplasm</location>
    </subcellularLocation>
</comment>
<keyword evidence="4 9" id="KW-0547">Nucleotide-binding</keyword>
<dbReference type="Pfam" id="PF13500">
    <property type="entry name" value="AAA_26"/>
    <property type="match status" value="1"/>
</dbReference>
<keyword evidence="11" id="KW-1185">Reference proteome</keyword>
<keyword evidence="1 9" id="KW-0963">Cytoplasm</keyword>
<evidence type="ECO:0000256" key="8">
    <source>
        <dbReference type="ARBA" id="ARBA00047386"/>
    </source>
</evidence>
<evidence type="ECO:0000313" key="10">
    <source>
        <dbReference type="EMBL" id="TDR32010.1"/>
    </source>
</evidence>
<feature type="binding site" evidence="9">
    <location>
        <position position="101"/>
    </location>
    <ligand>
        <name>Mg(2+)</name>
        <dbReference type="ChEBI" id="CHEBI:18420"/>
    </ligand>
</feature>
<sequence>MTSHTPLALVGIHTDIGKTITGAVLTQALGCDYWKPVQAGGLSHTDSDVLRECVSNPRSRIYPEAFRLTTAASPHVAARLDNINIHIADVQPPSSDCLLIETAGGVMSPMTSTETVADVVAHNSWACMLVVQHYLGSISHTLSAVTALRSRGITPLGLIINGERQPDSEQFICDYTELPILAHIPHFEQLTPHFIAQAAQQLRLQLPAAFSPWMRP</sequence>
<evidence type="ECO:0000256" key="6">
    <source>
        <dbReference type="ARBA" id="ARBA00022840"/>
    </source>
</evidence>
<evidence type="ECO:0000256" key="7">
    <source>
        <dbReference type="ARBA" id="ARBA00022842"/>
    </source>
</evidence>
<evidence type="ECO:0000256" key="2">
    <source>
        <dbReference type="ARBA" id="ARBA00022598"/>
    </source>
</evidence>
<dbReference type="UniPathway" id="UPA00078">
    <property type="reaction ID" value="UER00161"/>
</dbReference>
<gene>
    <name evidence="9" type="primary">bioD</name>
    <name evidence="10" type="ORF">DFR44_10673</name>
</gene>
<feature type="binding site" evidence="9">
    <location>
        <position position="19"/>
    </location>
    <ligand>
        <name>Mg(2+)</name>
        <dbReference type="ChEBI" id="CHEBI:18420"/>
    </ligand>
</feature>
<evidence type="ECO:0000256" key="5">
    <source>
        <dbReference type="ARBA" id="ARBA00022756"/>
    </source>
</evidence>
<comment type="subunit">
    <text evidence="9">Homodimer.</text>
</comment>
<protein>
    <recommendedName>
        <fullName evidence="9">ATP-dependent dethiobiotin synthetase BioD</fullName>
        <ecNumber evidence="9">6.3.3.3</ecNumber>
    </recommendedName>
    <alternativeName>
        <fullName evidence="9">DTB synthetase</fullName>
        <shortName evidence="9">DTBS</shortName>
    </alternativeName>
    <alternativeName>
        <fullName evidence="9">Dethiobiotin synthase</fullName>
    </alternativeName>
</protein>
<dbReference type="InterPro" id="IPR004472">
    <property type="entry name" value="DTB_synth_BioD"/>
</dbReference>
<name>A0A4R6Y991_9BURK</name>
<dbReference type="RefSeq" id="WP_162845151.1">
    <property type="nucleotide sequence ID" value="NZ_SNZE01000006.1"/>
</dbReference>
<dbReference type="HAMAP" id="MF_00336">
    <property type="entry name" value="BioD"/>
    <property type="match status" value="1"/>
</dbReference>
<dbReference type="Gene3D" id="3.40.50.300">
    <property type="entry name" value="P-loop containing nucleotide triphosphate hydrolases"/>
    <property type="match status" value="1"/>
</dbReference>
<organism evidence="10 11">
    <name type="scientific">Hydromonas duriensis</name>
    <dbReference type="NCBI Taxonomy" id="1527608"/>
    <lineage>
        <taxon>Bacteria</taxon>
        <taxon>Pseudomonadati</taxon>
        <taxon>Pseudomonadota</taxon>
        <taxon>Betaproteobacteria</taxon>
        <taxon>Burkholderiales</taxon>
        <taxon>Burkholderiaceae</taxon>
        <taxon>Hydromonas</taxon>
    </lineage>
</organism>
<dbReference type="Proteomes" id="UP000294480">
    <property type="component" value="Unassembled WGS sequence"/>
</dbReference>
<dbReference type="GO" id="GO:0004141">
    <property type="term" value="F:dethiobiotin synthase activity"/>
    <property type="evidence" value="ECO:0007669"/>
    <property type="project" value="UniProtKB-UniRule"/>
</dbReference>
<keyword evidence="2 9" id="KW-0436">Ligase</keyword>
<dbReference type="CDD" id="cd03109">
    <property type="entry name" value="DTBS"/>
    <property type="match status" value="1"/>
</dbReference>
<dbReference type="AlphaFoldDB" id="A0A4R6Y991"/>
<dbReference type="GO" id="GO:0000287">
    <property type="term" value="F:magnesium ion binding"/>
    <property type="evidence" value="ECO:0007669"/>
    <property type="project" value="UniProtKB-UniRule"/>
</dbReference>
<keyword evidence="5 9" id="KW-0093">Biotin biosynthesis</keyword>
<keyword evidence="7 9" id="KW-0460">Magnesium</keyword>
<dbReference type="GO" id="GO:0009102">
    <property type="term" value="P:biotin biosynthetic process"/>
    <property type="evidence" value="ECO:0007669"/>
    <property type="project" value="UniProtKB-UniRule"/>
</dbReference>
<dbReference type="PANTHER" id="PTHR43210">
    <property type="entry name" value="DETHIOBIOTIN SYNTHETASE"/>
    <property type="match status" value="1"/>
</dbReference>
<reference evidence="10 11" key="1">
    <citation type="submission" date="2019-03" db="EMBL/GenBank/DDBJ databases">
        <title>Genomic Encyclopedia of Type Strains, Phase IV (KMG-IV): sequencing the most valuable type-strain genomes for metagenomic binning, comparative biology and taxonomic classification.</title>
        <authorList>
            <person name="Goeker M."/>
        </authorList>
    </citation>
    <scope>NUCLEOTIDE SEQUENCE [LARGE SCALE GENOMIC DNA]</scope>
    <source>
        <strain evidence="10 11">DSM 102852</strain>
    </source>
</reference>
<dbReference type="PIRSF" id="PIRSF006755">
    <property type="entry name" value="DTB_synth"/>
    <property type="match status" value="1"/>
</dbReference>
<comment type="caution">
    <text evidence="10">The sequence shown here is derived from an EMBL/GenBank/DDBJ whole genome shotgun (WGS) entry which is preliminary data.</text>
</comment>
<dbReference type="PANTHER" id="PTHR43210:SF2">
    <property type="entry name" value="ATP-DEPENDENT DETHIOBIOTIN SYNTHETASE BIOD 2"/>
    <property type="match status" value="1"/>
</dbReference>